<feature type="transmembrane region" description="Helical" evidence="6">
    <location>
        <begin position="118"/>
        <end position="137"/>
    </location>
</feature>
<comment type="subcellular location">
    <subcellularLocation>
        <location evidence="1">Membrane</location>
        <topology evidence="1">Multi-pass membrane protein</topology>
    </subcellularLocation>
</comment>
<dbReference type="Pfam" id="PF03006">
    <property type="entry name" value="HlyIII"/>
    <property type="match status" value="1"/>
</dbReference>
<evidence type="ECO:0000256" key="3">
    <source>
        <dbReference type="ARBA" id="ARBA00022692"/>
    </source>
</evidence>
<feature type="transmembrane region" description="Helical" evidence="6">
    <location>
        <begin position="185"/>
        <end position="206"/>
    </location>
</feature>
<feature type="transmembrane region" description="Helical" evidence="6">
    <location>
        <begin position="286"/>
        <end position="303"/>
    </location>
</feature>
<evidence type="ECO:0000256" key="1">
    <source>
        <dbReference type="ARBA" id="ARBA00004141"/>
    </source>
</evidence>
<evidence type="ECO:0000313" key="8">
    <source>
        <dbReference type="Proteomes" id="UP001448207"/>
    </source>
</evidence>
<dbReference type="InterPro" id="IPR004254">
    <property type="entry name" value="AdipoR/HlyIII-related"/>
</dbReference>
<dbReference type="PANTHER" id="PTHR20855">
    <property type="entry name" value="ADIPOR/PROGESTIN RECEPTOR-RELATED"/>
    <property type="match status" value="1"/>
</dbReference>
<evidence type="ECO:0000256" key="2">
    <source>
        <dbReference type="ARBA" id="ARBA00007018"/>
    </source>
</evidence>
<evidence type="ECO:0000256" key="5">
    <source>
        <dbReference type="ARBA" id="ARBA00023136"/>
    </source>
</evidence>
<feature type="transmembrane region" description="Helical" evidence="6">
    <location>
        <begin position="246"/>
        <end position="266"/>
    </location>
</feature>
<reference evidence="7 8" key="1">
    <citation type="submission" date="2024-04" db="EMBL/GenBank/DDBJ databases">
        <title>Symmetric and asymmetric DNA N6-adenine methylation regulates different biological responses in Mucorales.</title>
        <authorList>
            <consortium name="Lawrence Berkeley National Laboratory"/>
            <person name="Lax C."/>
            <person name="Mondo S.J."/>
            <person name="Osorio-Concepcion M."/>
            <person name="Muszewska A."/>
            <person name="Corrochano-Luque M."/>
            <person name="Gutierrez G."/>
            <person name="Riley R."/>
            <person name="Lipzen A."/>
            <person name="Guo J."/>
            <person name="Hundley H."/>
            <person name="Amirebrahimi M."/>
            <person name="Ng V."/>
            <person name="Lorenzo-Gutierrez D."/>
            <person name="Binder U."/>
            <person name="Yang J."/>
            <person name="Song Y."/>
            <person name="Canovas D."/>
            <person name="Navarro E."/>
            <person name="Freitag M."/>
            <person name="Gabaldon T."/>
            <person name="Grigoriev I.V."/>
            <person name="Corrochano L.M."/>
            <person name="Nicolas F.E."/>
            <person name="Garre V."/>
        </authorList>
    </citation>
    <scope>NUCLEOTIDE SEQUENCE [LARGE SCALE GENOMIC DNA]</scope>
    <source>
        <strain evidence="7 8">L51</strain>
    </source>
</reference>
<dbReference type="Proteomes" id="UP001448207">
    <property type="component" value="Unassembled WGS sequence"/>
</dbReference>
<evidence type="ECO:0000256" key="6">
    <source>
        <dbReference type="SAM" id="Phobius"/>
    </source>
</evidence>
<evidence type="ECO:0000256" key="4">
    <source>
        <dbReference type="ARBA" id="ARBA00022989"/>
    </source>
</evidence>
<keyword evidence="5 6" id="KW-0472">Membrane</keyword>
<feature type="transmembrane region" description="Helical" evidence="6">
    <location>
        <begin position="218"/>
        <end position="239"/>
    </location>
</feature>
<sequence>MPLHQRTIMRESIEDEVTPLETLDSVKDTAALLGDQPRFGKTVSWSDLPAWLQDNVYITDGYRPPMPNYKDCFNSLFYLHNESVNIWSHLLAFFVFIGLGISFLWNQPFADSLTRFDYAYFFAFIIGALVCLGFSSSFHCLSCHSEPVAAAWNRCDYAGITSLIVGSFFPIIHYGFHCHTRIQTFYLVVITVLGSFTAAITLMKHFRTPAYRWIRTSLFLALGLFGVVPTLHGIYIYGFDRAIHTVSLANLLLMAVSYVTGALIYGHRLPERYYPGTFNIWFASHQIFHIFVVIALISHYLGVMKAMEYWHKHGNNVCLDFQ</sequence>
<protein>
    <submittedName>
        <fullName evidence="7">Membrane protein</fullName>
    </submittedName>
</protein>
<name>A0ABR3B5X9_PHYBL</name>
<keyword evidence="8" id="KW-1185">Reference proteome</keyword>
<proteinExistence type="inferred from homology"/>
<gene>
    <name evidence="7" type="ORF">J3Q64DRAFT_1846253</name>
</gene>
<evidence type="ECO:0000313" key="7">
    <source>
        <dbReference type="EMBL" id="KAL0091465.1"/>
    </source>
</evidence>
<keyword evidence="3 6" id="KW-0812">Transmembrane</keyword>
<dbReference type="PANTHER" id="PTHR20855:SF52">
    <property type="entry name" value="ADIPONECTIN RECEPTOR PROTEIN"/>
    <property type="match status" value="1"/>
</dbReference>
<comment type="similarity">
    <text evidence="2">Belongs to the ADIPOR family.</text>
</comment>
<organism evidence="7 8">
    <name type="scientific">Phycomyces blakesleeanus</name>
    <dbReference type="NCBI Taxonomy" id="4837"/>
    <lineage>
        <taxon>Eukaryota</taxon>
        <taxon>Fungi</taxon>
        <taxon>Fungi incertae sedis</taxon>
        <taxon>Mucoromycota</taxon>
        <taxon>Mucoromycotina</taxon>
        <taxon>Mucoromycetes</taxon>
        <taxon>Mucorales</taxon>
        <taxon>Phycomycetaceae</taxon>
        <taxon>Phycomyces</taxon>
    </lineage>
</organism>
<keyword evidence="4 6" id="KW-1133">Transmembrane helix</keyword>
<comment type="caution">
    <text evidence="7">The sequence shown here is derived from an EMBL/GenBank/DDBJ whole genome shotgun (WGS) entry which is preliminary data.</text>
</comment>
<feature type="transmembrane region" description="Helical" evidence="6">
    <location>
        <begin position="157"/>
        <end position="176"/>
    </location>
</feature>
<feature type="transmembrane region" description="Helical" evidence="6">
    <location>
        <begin position="86"/>
        <end position="106"/>
    </location>
</feature>
<dbReference type="EMBL" id="JBCLYO010000003">
    <property type="protein sequence ID" value="KAL0091465.1"/>
    <property type="molecule type" value="Genomic_DNA"/>
</dbReference>
<accession>A0ABR3B5X9</accession>